<organism evidence="2 3">
    <name type="scientific">Plectosphaerella plurivora</name>
    <dbReference type="NCBI Taxonomy" id="936078"/>
    <lineage>
        <taxon>Eukaryota</taxon>
        <taxon>Fungi</taxon>
        <taxon>Dikarya</taxon>
        <taxon>Ascomycota</taxon>
        <taxon>Pezizomycotina</taxon>
        <taxon>Sordariomycetes</taxon>
        <taxon>Hypocreomycetidae</taxon>
        <taxon>Glomerellales</taxon>
        <taxon>Plectosphaerellaceae</taxon>
        <taxon>Plectosphaerella</taxon>
    </lineage>
</organism>
<feature type="compositionally biased region" description="Low complexity" evidence="1">
    <location>
        <begin position="98"/>
        <end position="118"/>
    </location>
</feature>
<gene>
    <name evidence="2" type="ORF">F5X68DRAFT_215803</name>
</gene>
<feature type="region of interest" description="Disordered" evidence="1">
    <location>
        <begin position="71"/>
        <end position="224"/>
    </location>
</feature>
<keyword evidence="3" id="KW-1185">Reference proteome</keyword>
<name>A0A9P8V3R9_9PEZI</name>
<reference evidence="2" key="1">
    <citation type="journal article" date="2021" name="Nat. Commun.">
        <title>Genetic determinants of endophytism in the Arabidopsis root mycobiome.</title>
        <authorList>
            <person name="Mesny F."/>
            <person name="Miyauchi S."/>
            <person name="Thiergart T."/>
            <person name="Pickel B."/>
            <person name="Atanasova L."/>
            <person name="Karlsson M."/>
            <person name="Huettel B."/>
            <person name="Barry K.W."/>
            <person name="Haridas S."/>
            <person name="Chen C."/>
            <person name="Bauer D."/>
            <person name="Andreopoulos W."/>
            <person name="Pangilinan J."/>
            <person name="LaButti K."/>
            <person name="Riley R."/>
            <person name="Lipzen A."/>
            <person name="Clum A."/>
            <person name="Drula E."/>
            <person name="Henrissat B."/>
            <person name="Kohler A."/>
            <person name="Grigoriev I.V."/>
            <person name="Martin F.M."/>
            <person name="Hacquard S."/>
        </authorList>
    </citation>
    <scope>NUCLEOTIDE SEQUENCE</scope>
    <source>
        <strain evidence="2">MPI-SDFR-AT-0117</strain>
    </source>
</reference>
<evidence type="ECO:0000313" key="3">
    <source>
        <dbReference type="Proteomes" id="UP000770015"/>
    </source>
</evidence>
<dbReference type="Proteomes" id="UP000770015">
    <property type="component" value="Unassembled WGS sequence"/>
</dbReference>
<protein>
    <submittedName>
        <fullName evidence="2">Uncharacterized protein</fullName>
    </submittedName>
</protein>
<proteinExistence type="predicted"/>
<evidence type="ECO:0000256" key="1">
    <source>
        <dbReference type="SAM" id="MobiDB-lite"/>
    </source>
</evidence>
<comment type="caution">
    <text evidence="2">The sequence shown here is derived from an EMBL/GenBank/DDBJ whole genome shotgun (WGS) entry which is preliminary data.</text>
</comment>
<dbReference type="EMBL" id="JAGSXJ010000030">
    <property type="protein sequence ID" value="KAH6670347.1"/>
    <property type="molecule type" value="Genomic_DNA"/>
</dbReference>
<feature type="compositionally biased region" description="Polar residues" evidence="1">
    <location>
        <begin position="119"/>
        <end position="180"/>
    </location>
</feature>
<sequence>MHIRSNGRMEEDGRTRGALHVEFPRERTKKRFIVFCQLKMLELHPGRTRDSMFKIMPLVNLERWWKNLGTPLQPGSENTTTTELGGGQSKANGQARGQSQAPTQGQAPAQNQAPNQNQVRGQSQARGQSQVPVQNKARNQNQPRGQSQVPAQKQTQVQVQTRAKSQVPTQNQARNQNQVRGQGQAHGQGQAQGERHKSPWKQQHEQEEEEMRLRAWEERGKITF</sequence>
<dbReference type="OrthoDB" id="4800057at2759"/>
<dbReference type="AlphaFoldDB" id="A0A9P8V3R9"/>
<evidence type="ECO:0000313" key="2">
    <source>
        <dbReference type="EMBL" id="KAH6670347.1"/>
    </source>
</evidence>
<accession>A0A9P8V3R9</accession>
<feature type="compositionally biased region" description="Basic and acidic residues" evidence="1">
    <location>
        <begin position="193"/>
        <end position="224"/>
    </location>
</feature>
<feature type="compositionally biased region" description="Low complexity" evidence="1">
    <location>
        <begin position="181"/>
        <end position="192"/>
    </location>
</feature>
<feature type="compositionally biased region" description="Polar residues" evidence="1">
    <location>
        <begin position="73"/>
        <end position="97"/>
    </location>
</feature>